<keyword evidence="2" id="KW-1185">Reference proteome</keyword>
<evidence type="ECO:0000313" key="2">
    <source>
        <dbReference type="Proteomes" id="UP000798808"/>
    </source>
</evidence>
<accession>A0ABW9RM26</accession>
<comment type="caution">
    <text evidence="1">The sequence shown here is derived from an EMBL/GenBank/DDBJ whole genome shotgun (WGS) entry which is preliminary data.</text>
</comment>
<dbReference type="Proteomes" id="UP000798808">
    <property type="component" value="Unassembled WGS sequence"/>
</dbReference>
<reference evidence="1 2" key="1">
    <citation type="submission" date="2019-02" db="EMBL/GenBank/DDBJ databases">
        <authorList>
            <person name="Goldberg S.R."/>
            <person name="Haltli B.A."/>
            <person name="Correa H."/>
            <person name="Russell K.G."/>
        </authorList>
    </citation>
    <scope>NUCLEOTIDE SEQUENCE [LARGE SCALE GENOMIC DNA]</scope>
    <source>
        <strain evidence="1 2">JCM 16186</strain>
    </source>
</reference>
<organism evidence="1 2">
    <name type="scientific">Fulvivirga kasyanovii</name>
    <dbReference type="NCBI Taxonomy" id="396812"/>
    <lineage>
        <taxon>Bacteria</taxon>
        <taxon>Pseudomonadati</taxon>
        <taxon>Bacteroidota</taxon>
        <taxon>Cytophagia</taxon>
        <taxon>Cytophagales</taxon>
        <taxon>Fulvivirgaceae</taxon>
        <taxon>Fulvivirga</taxon>
    </lineage>
</organism>
<dbReference type="Gene3D" id="3.40.190.10">
    <property type="entry name" value="Periplasmic binding protein-like II"/>
    <property type="match status" value="2"/>
</dbReference>
<dbReference type="EMBL" id="SMLW01000410">
    <property type="protein sequence ID" value="MTI24409.1"/>
    <property type="molecule type" value="Genomic_DNA"/>
</dbReference>
<gene>
    <name evidence="1" type="ORF">E1163_05570</name>
</gene>
<evidence type="ECO:0000313" key="1">
    <source>
        <dbReference type="EMBL" id="MTI24409.1"/>
    </source>
</evidence>
<dbReference type="SUPFAM" id="SSF53850">
    <property type="entry name" value="Periplasmic binding protein-like II"/>
    <property type="match status" value="1"/>
</dbReference>
<dbReference type="RefSeq" id="WP_155170357.1">
    <property type="nucleotide sequence ID" value="NZ_SMLW01000410.1"/>
</dbReference>
<proteinExistence type="predicted"/>
<sequence length="234" mass="26318">MNNLLKLCLALILFQSLHLTGFGQLKGDTYAEAKAKGSANWVFTYSEAPGFAAIINGKKTGITFDLMNKFKEFVEQKENIRVNITYETSASDNFILFMKQVREAQGGVFGLTSATITEERKKVYTFSPPYITNISMLLSHNSVPTLANVADINKIFAGMTAVTVKNSTNEKVLIDIKNKYYPTLKIEYVPSTRVAMQHVMQDPKKFTNADFTYYFEAIQNRQPVKRHPGGDIDT</sequence>
<name>A0ABW9RM26_9BACT</name>
<protein>
    <submittedName>
        <fullName evidence="1">Transporter substrate-binding domain-containing protein</fullName>
    </submittedName>
</protein>
<feature type="non-terminal residue" evidence="1">
    <location>
        <position position="234"/>
    </location>
</feature>